<dbReference type="InterPro" id="IPR040198">
    <property type="entry name" value="Fido_containing"/>
</dbReference>
<reference evidence="2" key="1">
    <citation type="submission" date="2018-06" db="EMBL/GenBank/DDBJ databases">
        <authorList>
            <person name="Zhirakovskaya E."/>
        </authorList>
    </citation>
    <scope>NUCLEOTIDE SEQUENCE</scope>
</reference>
<protein>
    <submittedName>
        <fullName evidence="2">Fic family protein MloA</fullName>
    </submittedName>
</protein>
<dbReference type="InterPro" id="IPR003812">
    <property type="entry name" value="Fido"/>
</dbReference>
<name>A0A3B0S0N9_9ZZZZ</name>
<sequence>MSIESTYIRYMSIKSNNINMTGFNVRQPFNALPALPPQVDIETTAVLKRCVEARAALAQLKQVALMLPDQSVLTNTLPMLEAQASSEIENIVTTTDRLFQFADTSSANIDPATKEALQYRTALYEGYLNLKTRPLNTTTAEKICTTIKAVDMAIRKTPGTALQNDRTGDIIYTPPEGEALLREKMANWELFLHSDDDLDILIKMAIGHYQFEAIHPFTDGNGRTGRIVNILYLIDHGLLDIPILYLSRFIIQNKAEYYRLLLEVTLKGEWTNWIIFMLNAVEETSRWTSGKINAILKLMGATRAFIRAKEPKIYSSELVDVLFSQPYCRISNLAEAGIAKRQTGSIYLAKLASIGVLVERKVGREKIYTNPRYMRLLTSDVNDFEAFGL</sequence>
<evidence type="ECO:0000259" key="1">
    <source>
        <dbReference type="PROSITE" id="PS51459"/>
    </source>
</evidence>
<dbReference type="PANTHER" id="PTHR13504">
    <property type="entry name" value="FIDO DOMAIN-CONTAINING PROTEIN DDB_G0283145"/>
    <property type="match status" value="1"/>
</dbReference>
<dbReference type="InterPro" id="IPR036597">
    <property type="entry name" value="Fido-like_dom_sf"/>
</dbReference>
<organism evidence="2">
    <name type="scientific">hydrothermal vent metagenome</name>
    <dbReference type="NCBI Taxonomy" id="652676"/>
    <lineage>
        <taxon>unclassified sequences</taxon>
        <taxon>metagenomes</taxon>
        <taxon>ecological metagenomes</taxon>
    </lineage>
</organism>
<dbReference type="Pfam" id="PF13784">
    <property type="entry name" value="Fic_N"/>
    <property type="match status" value="1"/>
</dbReference>
<dbReference type="InterPro" id="IPR026287">
    <property type="entry name" value="SoFic-like"/>
</dbReference>
<dbReference type="PANTHER" id="PTHR13504:SF35">
    <property type="entry name" value="PROTEIN ADENYLYLTRANSFERASE SOFIC"/>
    <property type="match status" value="1"/>
</dbReference>
<dbReference type="Pfam" id="PF21248">
    <property type="entry name" value="SoFic-like_C"/>
    <property type="match status" value="1"/>
</dbReference>
<dbReference type="Pfam" id="PF02661">
    <property type="entry name" value="Fic"/>
    <property type="match status" value="1"/>
</dbReference>
<dbReference type="PROSITE" id="PS51459">
    <property type="entry name" value="FIDO"/>
    <property type="match status" value="1"/>
</dbReference>
<dbReference type="InterPro" id="IPR025758">
    <property type="entry name" value="Fic/DOC_N"/>
</dbReference>
<proteinExistence type="predicted"/>
<feature type="domain" description="Fido" evidence="1">
    <location>
        <begin position="138"/>
        <end position="279"/>
    </location>
</feature>
<gene>
    <name evidence="2" type="ORF">MNBD_ALPHA08-2332</name>
</gene>
<evidence type="ECO:0000313" key="2">
    <source>
        <dbReference type="EMBL" id="VAV97809.1"/>
    </source>
</evidence>
<dbReference type="NCBIfam" id="NF046030">
    <property type="entry name" value="ProtAdlyltaseSoFic"/>
    <property type="match status" value="1"/>
</dbReference>
<dbReference type="Gene3D" id="1.10.3290.10">
    <property type="entry name" value="Fido-like domain"/>
    <property type="match status" value="1"/>
</dbReference>
<dbReference type="SUPFAM" id="SSF140931">
    <property type="entry name" value="Fic-like"/>
    <property type="match status" value="1"/>
</dbReference>
<dbReference type="InterPro" id="IPR048770">
    <property type="entry name" value="SoFic-like_C"/>
</dbReference>
<dbReference type="AlphaFoldDB" id="A0A3B0S0N9"/>
<dbReference type="EMBL" id="UOEC01000150">
    <property type="protein sequence ID" value="VAV97809.1"/>
    <property type="molecule type" value="Genomic_DNA"/>
</dbReference>
<dbReference type="PIRSF" id="PIRSF038925">
    <property type="entry name" value="AMP-prot_trans"/>
    <property type="match status" value="1"/>
</dbReference>
<accession>A0A3B0S0N9</accession>